<evidence type="ECO:0000313" key="5">
    <source>
        <dbReference type="Proteomes" id="UP000799764"/>
    </source>
</evidence>
<organism evidence="4 5">
    <name type="scientific">Karstenula rhodostoma CBS 690.94</name>
    <dbReference type="NCBI Taxonomy" id="1392251"/>
    <lineage>
        <taxon>Eukaryota</taxon>
        <taxon>Fungi</taxon>
        <taxon>Dikarya</taxon>
        <taxon>Ascomycota</taxon>
        <taxon>Pezizomycotina</taxon>
        <taxon>Dothideomycetes</taxon>
        <taxon>Pleosporomycetidae</taxon>
        <taxon>Pleosporales</taxon>
        <taxon>Massarineae</taxon>
        <taxon>Didymosphaeriaceae</taxon>
        <taxon>Karstenula</taxon>
    </lineage>
</organism>
<dbReference type="EMBL" id="MU001494">
    <property type="protein sequence ID" value="KAF2449547.1"/>
    <property type="molecule type" value="Genomic_DNA"/>
</dbReference>
<feature type="compositionally biased region" description="Basic and acidic residues" evidence="2">
    <location>
        <begin position="150"/>
        <end position="163"/>
    </location>
</feature>
<feature type="region of interest" description="Disordered" evidence="2">
    <location>
        <begin position="150"/>
        <end position="184"/>
    </location>
</feature>
<dbReference type="OrthoDB" id="2849579at2759"/>
<feature type="compositionally biased region" description="Acidic residues" evidence="2">
    <location>
        <begin position="166"/>
        <end position="184"/>
    </location>
</feature>
<dbReference type="Gene3D" id="3.30.40.10">
    <property type="entry name" value="Zinc/RING finger domain, C3HC4 (zinc finger)"/>
    <property type="match status" value="1"/>
</dbReference>
<dbReference type="SUPFAM" id="SSF57850">
    <property type="entry name" value="RING/U-box"/>
    <property type="match status" value="1"/>
</dbReference>
<dbReference type="AlphaFoldDB" id="A0A9P4PST6"/>
<proteinExistence type="predicted"/>
<evidence type="ECO:0000256" key="1">
    <source>
        <dbReference type="PROSITE-ProRule" id="PRU00175"/>
    </source>
</evidence>
<evidence type="ECO:0000256" key="2">
    <source>
        <dbReference type="SAM" id="MobiDB-lite"/>
    </source>
</evidence>
<accession>A0A9P4PST6</accession>
<comment type="caution">
    <text evidence="4">The sequence shown here is derived from an EMBL/GenBank/DDBJ whole genome shotgun (WGS) entry which is preliminary data.</text>
</comment>
<keyword evidence="1" id="KW-0479">Metal-binding</keyword>
<keyword evidence="1" id="KW-0863">Zinc-finger</keyword>
<dbReference type="Proteomes" id="UP000799764">
    <property type="component" value="Unassembled WGS sequence"/>
</dbReference>
<dbReference type="InterPro" id="IPR001841">
    <property type="entry name" value="Znf_RING"/>
</dbReference>
<gene>
    <name evidence="4" type="ORF">P171DRAFT_344095</name>
</gene>
<reference evidence="4" key="1">
    <citation type="journal article" date="2020" name="Stud. Mycol.">
        <title>101 Dothideomycetes genomes: a test case for predicting lifestyles and emergence of pathogens.</title>
        <authorList>
            <person name="Haridas S."/>
            <person name="Albert R."/>
            <person name="Binder M."/>
            <person name="Bloem J."/>
            <person name="Labutti K."/>
            <person name="Salamov A."/>
            <person name="Andreopoulos B."/>
            <person name="Baker S."/>
            <person name="Barry K."/>
            <person name="Bills G."/>
            <person name="Bluhm B."/>
            <person name="Cannon C."/>
            <person name="Castanera R."/>
            <person name="Culley D."/>
            <person name="Daum C."/>
            <person name="Ezra D."/>
            <person name="Gonzalez J."/>
            <person name="Henrissat B."/>
            <person name="Kuo A."/>
            <person name="Liang C."/>
            <person name="Lipzen A."/>
            <person name="Lutzoni F."/>
            <person name="Magnuson J."/>
            <person name="Mondo S."/>
            <person name="Nolan M."/>
            <person name="Ohm R."/>
            <person name="Pangilinan J."/>
            <person name="Park H.-J."/>
            <person name="Ramirez L."/>
            <person name="Alfaro M."/>
            <person name="Sun H."/>
            <person name="Tritt A."/>
            <person name="Yoshinaga Y."/>
            <person name="Zwiers L.-H."/>
            <person name="Turgeon B."/>
            <person name="Goodwin S."/>
            <person name="Spatafora J."/>
            <person name="Crous P."/>
            <person name="Grigoriev I."/>
        </authorList>
    </citation>
    <scope>NUCLEOTIDE SEQUENCE</scope>
    <source>
        <strain evidence="4">CBS 690.94</strain>
    </source>
</reference>
<keyword evidence="1" id="KW-0862">Zinc</keyword>
<name>A0A9P4PST6_9PLEO</name>
<dbReference type="GO" id="GO:0008270">
    <property type="term" value="F:zinc ion binding"/>
    <property type="evidence" value="ECO:0007669"/>
    <property type="project" value="UniProtKB-KW"/>
</dbReference>
<evidence type="ECO:0000259" key="3">
    <source>
        <dbReference type="PROSITE" id="PS50089"/>
    </source>
</evidence>
<feature type="domain" description="RING-type" evidence="3">
    <location>
        <begin position="29"/>
        <end position="86"/>
    </location>
</feature>
<protein>
    <recommendedName>
        <fullName evidence="3">RING-type domain-containing protein</fullName>
    </recommendedName>
</protein>
<evidence type="ECO:0000313" key="4">
    <source>
        <dbReference type="EMBL" id="KAF2449547.1"/>
    </source>
</evidence>
<feature type="non-terminal residue" evidence="4">
    <location>
        <position position="184"/>
    </location>
</feature>
<dbReference type="Pfam" id="PF13639">
    <property type="entry name" value="zf-RING_2"/>
    <property type="match status" value="1"/>
</dbReference>
<dbReference type="InterPro" id="IPR013083">
    <property type="entry name" value="Znf_RING/FYVE/PHD"/>
</dbReference>
<keyword evidence="5" id="KW-1185">Reference proteome</keyword>
<dbReference type="PROSITE" id="PS50089">
    <property type="entry name" value="ZF_RING_2"/>
    <property type="match status" value="1"/>
</dbReference>
<sequence>MTVYNTEAEFGMHGVTHLQPSAYHVSRNCEICLEPLALVKSSANTNGGDNNHTRLHAAVRINSCGHIHGTTCLVAWLKIGNTCPTCGRMLYLPAMEQPLTQQDVDALMRDLRGTYSEERIARSLARYMHISDASAAKLKQVLVTKVAMEEAKEKEKEEKERQESMLNDDDFLDSDAEWVEDEDD</sequence>